<reference evidence="2 3" key="1">
    <citation type="submission" date="2019-12" db="EMBL/GenBank/DDBJ databases">
        <title>Chromosome-level assembly of the Caenorhabditis remanei genome.</title>
        <authorList>
            <person name="Teterina A.A."/>
            <person name="Willis J.H."/>
            <person name="Phillips P.C."/>
        </authorList>
    </citation>
    <scope>NUCLEOTIDE SEQUENCE [LARGE SCALE GENOMIC DNA]</scope>
    <source>
        <strain evidence="2 3">PX506</strain>
        <tissue evidence="2">Whole organism</tissue>
    </source>
</reference>
<dbReference type="GeneID" id="78777565"/>
<evidence type="ECO:0000259" key="1">
    <source>
        <dbReference type="PROSITE" id="PS00028"/>
    </source>
</evidence>
<dbReference type="CTD" id="78777565"/>
<dbReference type="Proteomes" id="UP000483820">
    <property type="component" value="Chromosome X"/>
</dbReference>
<gene>
    <name evidence="2" type="ORF">GCK72_022772</name>
</gene>
<evidence type="ECO:0000313" key="3">
    <source>
        <dbReference type="Proteomes" id="UP000483820"/>
    </source>
</evidence>
<organism evidence="2 3">
    <name type="scientific">Caenorhabditis remanei</name>
    <name type="common">Caenorhabditis vulgaris</name>
    <dbReference type="NCBI Taxonomy" id="31234"/>
    <lineage>
        <taxon>Eukaryota</taxon>
        <taxon>Metazoa</taxon>
        <taxon>Ecdysozoa</taxon>
        <taxon>Nematoda</taxon>
        <taxon>Chromadorea</taxon>
        <taxon>Rhabditida</taxon>
        <taxon>Rhabditina</taxon>
        <taxon>Rhabditomorpha</taxon>
        <taxon>Rhabditoidea</taxon>
        <taxon>Rhabditidae</taxon>
        <taxon>Peloderinae</taxon>
        <taxon>Caenorhabditis</taxon>
    </lineage>
</organism>
<feature type="domain" description="C2H2-type" evidence="1">
    <location>
        <begin position="16"/>
        <end position="37"/>
    </location>
</feature>
<comment type="caution">
    <text evidence="2">The sequence shown here is derived from an EMBL/GenBank/DDBJ whole genome shotgun (WGS) entry which is preliminary data.</text>
</comment>
<dbReference type="InterPro" id="IPR013087">
    <property type="entry name" value="Znf_C2H2_type"/>
</dbReference>
<accession>A0A6A5FV26</accession>
<name>A0A6A5FV26_CAERE</name>
<dbReference type="AlphaFoldDB" id="A0A6A5FV26"/>
<dbReference type="RefSeq" id="XP_053578625.1">
    <property type="nucleotide sequence ID" value="XM_053735059.1"/>
</dbReference>
<dbReference type="KEGG" id="crq:GCK72_022772"/>
<dbReference type="EMBL" id="WUAV01000006">
    <property type="protein sequence ID" value="KAF1746319.1"/>
    <property type="molecule type" value="Genomic_DNA"/>
</dbReference>
<evidence type="ECO:0000313" key="2">
    <source>
        <dbReference type="EMBL" id="KAF1746319.1"/>
    </source>
</evidence>
<proteinExistence type="predicted"/>
<protein>
    <recommendedName>
        <fullName evidence="1">C2H2-type domain-containing protein</fullName>
    </recommendedName>
</protein>
<sequence>MDLSGLIAAARSQLPCGSCRQVFDNSVDRDHHRQAAHPPIHHCFLCDKRIKCKKIAIHMVRKHKIRGTVTCECCDWTFTNKAKADKHLEAVRTTGEFGVAPIAVTSQYHPERPNSTTNNRTEEEQKDWIRLNTQVAAILDHQLLPAGALVFPESWKSIVDACNVMTEALRRTDASLGRVVDYNAIHTVPKDQSAAGEDM</sequence>
<dbReference type="PROSITE" id="PS00028">
    <property type="entry name" value="ZINC_FINGER_C2H2_1"/>
    <property type="match status" value="1"/>
</dbReference>